<dbReference type="EMBL" id="CACSLK010021934">
    <property type="protein sequence ID" value="CAA0822019.1"/>
    <property type="molecule type" value="Genomic_DNA"/>
</dbReference>
<sequence>MPSLSFKSTNLREWESHVTMSGFYPYTSTFLGLRKFLTQLSPSKLYLTIIANHMDKADYEMEDLLGLPCTLQLENLTIETKCLVSLVGYALFDGLFRLCRPKCITQHLTYVREYDNERCVTDDFLCKILERGMKGHYSYPSNFLHGLHGLEEAYVQAPADEAVGAWRLVTGDLCSDISALASQESDEKKIRFLLKWKEP</sequence>
<gene>
    <name evidence="1" type="ORF">SHERM_19634</name>
</gene>
<accession>A0A9N7N6Y5</accession>
<keyword evidence="2" id="KW-1185">Reference proteome</keyword>
<dbReference type="Proteomes" id="UP001153555">
    <property type="component" value="Unassembled WGS sequence"/>
</dbReference>
<dbReference type="AlphaFoldDB" id="A0A9N7N6Y5"/>
<evidence type="ECO:0000313" key="2">
    <source>
        <dbReference type="Proteomes" id="UP001153555"/>
    </source>
</evidence>
<proteinExistence type="predicted"/>
<name>A0A9N7N6Y5_STRHE</name>
<protein>
    <submittedName>
        <fullName evidence="1">Uncharacterized protein</fullName>
    </submittedName>
</protein>
<organism evidence="1 2">
    <name type="scientific">Striga hermonthica</name>
    <name type="common">Purple witchweed</name>
    <name type="synonym">Buchnera hermonthica</name>
    <dbReference type="NCBI Taxonomy" id="68872"/>
    <lineage>
        <taxon>Eukaryota</taxon>
        <taxon>Viridiplantae</taxon>
        <taxon>Streptophyta</taxon>
        <taxon>Embryophyta</taxon>
        <taxon>Tracheophyta</taxon>
        <taxon>Spermatophyta</taxon>
        <taxon>Magnoliopsida</taxon>
        <taxon>eudicotyledons</taxon>
        <taxon>Gunneridae</taxon>
        <taxon>Pentapetalae</taxon>
        <taxon>asterids</taxon>
        <taxon>lamiids</taxon>
        <taxon>Lamiales</taxon>
        <taxon>Orobanchaceae</taxon>
        <taxon>Buchnereae</taxon>
        <taxon>Striga</taxon>
    </lineage>
</organism>
<reference evidence="1" key="1">
    <citation type="submission" date="2019-12" db="EMBL/GenBank/DDBJ databases">
        <authorList>
            <person name="Scholes J."/>
        </authorList>
    </citation>
    <scope>NUCLEOTIDE SEQUENCE</scope>
</reference>
<evidence type="ECO:0000313" key="1">
    <source>
        <dbReference type="EMBL" id="CAA0822019.1"/>
    </source>
</evidence>
<comment type="caution">
    <text evidence="1">The sequence shown here is derived from an EMBL/GenBank/DDBJ whole genome shotgun (WGS) entry which is preliminary data.</text>
</comment>